<evidence type="ECO:0000313" key="9">
    <source>
        <dbReference type="EMBL" id="KZC21838.1"/>
    </source>
</evidence>
<dbReference type="InterPro" id="IPR003362">
    <property type="entry name" value="Bact_transf"/>
</dbReference>
<dbReference type="STRING" id="416169.RHOFW104T7_03665"/>
<comment type="similarity">
    <text evidence="2">Belongs to the bacterial sugar transferase family.</text>
</comment>
<dbReference type="InterPro" id="IPR017475">
    <property type="entry name" value="EPS_sugar_tfrase"/>
</dbReference>
<feature type="domain" description="Bacterial sugar transferase" evidence="8">
    <location>
        <begin position="275"/>
        <end position="460"/>
    </location>
</feature>
<dbReference type="PANTHER" id="PTHR30576:SF21">
    <property type="entry name" value="UDP-GLUCOSE:UNDECAPRENYL-PHOSPHATE GLUCOSE-1-PHOSPHATE TRANSFERASE"/>
    <property type="match status" value="1"/>
</dbReference>
<dbReference type="Proteomes" id="UP000076131">
    <property type="component" value="Unassembled WGS sequence"/>
</dbReference>
<reference evidence="9 10" key="1">
    <citation type="journal article" date="2016" name="MBio">
        <title>Lateral Gene Transfer in a Heavy Metal-Contaminated-Groundwater Microbial Community.</title>
        <authorList>
            <person name="Hemme C.L."/>
            <person name="Green S.J."/>
            <person name="Rishishwar L."/>
            <person name="Prakash O."/>
            <person name="Pettenato A."/>
            <person name="Chakraborty R."/>
            <person name="Deutschbauer A.M."/>
            <person name="Van Nostrand J.D."/>
            <person name="Wu L."/>
            <person name="He Z."/>
            <person name="Jordan I.K."/>
            <person name="Hazen T.C."/>
            <person name="Arkin A.P."/>
            <person name="Kostka J.E."/>
            <person name="Zhou J."/>
        </authorList>
    </citation>
    <scope>NUCLEOTIDE SEQUENCE [LARGE SCALE GENOMIC DNA]</scope>
    <source>
        <strain evidence="9 10">FW104-T7</strain>
    </source>
</reference>
<evidence type="ECO:0000259" key="8">
    <source>
        <dbReference type="Pfam" id="PF02397"/>
    </source>
</evidence>
<dbReference type="AlphaFoldDB" id="A0A154QC82"/>
<name>A0A154QC82_9GAMM</name>
<sequence>MYGLFRLRALHWQLLLASVEFVLLVGSVYGAVVLRYLGDVNTQVAFSEALHWRGLLVAMMLIVSMEALGLYQVHLRAGWLGRLSRQGIAFVLGWIALTVLYYAVPAAYLGRGVLGIALVVGYFVVALWRVVFLGFVDADLFKRRVVMFGAGERAAEVSHKMRRRTDQRGFKVLGYVPVGDDPISVSAPLLLHPDGALYEWAARRGVDEIVVGPDDRRGTLPVDALLECKQRGMAVTELTEFFEREAGRIKMDLTNPSWLIFSDGFNSSPVRRSIKRAFDVAVAALVLAVAWPFMLLTALAIRLESGRGAPILYHQERVGENGELFSVIKFRSMGIDAERDGVARWASKNDGRVTRVGHFIRNARLDELPQLWNVLCGDMSIIGPRPERPQFVADFNTRIRYYRLRHCVKPGLTGWAQLRYPYGSSLEDAEQKLNFDLFYVKNHNLVFDLTILAQTVEVVLFGRGAR</sequence>
<dbReference type="EMBL" id="LVJS01000146">
    <property type="protein sequence ID" value="KZC21838.1"/>
    <property type="molecule type" value="Genomic_DNA"/>
</dbReference>
<dbReference type="GO" id="GO:0089702">
    <property type="term" value="F:undecaprenyl-phosphate glucose phosphotransferase activity"/>
    <property type="evidence" value="ECO:0007669"/>
    <property type="project" value="TreeGrafter"/>
</dbReference>
<keyword evidence="5 7" id="KW-1133">Transmembrane helix</keyword>
<feature type="transmembrane region" description="Helical" evidence="7">
    <location>
        <begin position="50"/>
        <end position="71"/>
    </location>
</feature>
<feature type="transmembrane region" description="Helical" evidence="7">
    <location>
        <begin position="83"/>
        <end position="104"/>
    </location>
</feature>
<keyword evidence="4 7" id="KW-0812">Transmembrane</keyword>
<dbReference type="PANTHER" id="PTHR30576">
    <property type="entry name" value="COLANIC BIOSYNTHESIS UDP-GLUCOSE LIPID CARRIER TRANSFERASE"/>
    <property type="match status" value="1"/>
</dbReference>
<dbReference type="Pfam" id="PF02397">
    <property type="entry name" value="Bac_transf"/>
    <property type="match status" value="1"/>
</dbReference>
<proteinExistence type="inferred from homology"/>
<organism evidence="9 10">
    <name type="scientific">Rhodanobacter thiooxydans</name>
    <dbReference type="NCBI Taxonomy" id="416169"/>
    <lineage>
        <taxon>Bacteria</taxon>
        <taxon>Pseudomonadati</taxon>
        <taxon>Pseudomonadota</taxon>
        <taxon>Gammaproteobacteria</taxon>
        <taxon>Lysobacterales</taxon>
        <taxon>Rhodanobacteraceae</taxon>
        <taxon>Rhodanobacter</taxon>
    </lineage>
</organism>
<feature type="transmembrane region" description="Helical" evidence="7">
    <location>
        <begin position="12"/>
        <end position="38"/>
    </location>
</feature>
<dbReference type="eggNOG" id="COG2148">
    <property type="taxonomic scope" value="Bacteria"/>
</dbReference>
<dbReference type="GO" id="GO:0016020">
    <property type="term" value="C:membrane"/>
    <property type="evidence" value="ECO:0007669"/>
    <property type="project" value="UniProtKB-SubCell"/>
</dbReference>
<accession>A0A154QC82</accession>
<evidence type="ECO:0000256" key="3">
    <source>
        <dbReference type="ARBA" id="ARBA00022679"/>
    </source>
</evidence>
<evidence type="ECO:0000256" key="7">
    <source>
        <dbReference type="SAM" id="Phobius"/>
    </source>
</evidence>
<evidence type="ECO:0000256" key="4">
    <source>
        <dbReference type="ARBA" id="ARBA00022692"/>
    </source>
</evidence>
<evidence type="ECO:0000256" key="2">
    <source>
        <dbReference type="ARBA" id="ARBA00006464"/>
    </source>
</evidence>
<dbReference type="RefSeq" id="WP_008434056.1">
    <property type="nucleotide sequence ID" value="NZ_LVJS01000146.1"/>
</dbReference>
<dbReference type="NCBIfam" id="TIGR03013">
    <property type="entry name" value="EpsB_2"/>
    <property type="match status" value="1"/>
</dbReference>
<evidence type="ECO:0000256" key="5">
    <source>
        <dbReference type="ARBA" id="ARBA00022989"/>
    </source>
</evidence>
<keyword evidence="6 7" id="KW-0472">Membrane</keyword>
<gene>
    <name evidence="9" type="ORF">RHOFW104T7_03665</name>
</gene>
<evidence type="ECO:0000256" key="6">
    <source>
        <dbReference type="ARBA" id="ARBA00023136"/>
    </source>
</evidence>
<feature type="transmembrane region" description="Helical" evidence="7">
    <location>
        <begin position="280"/>
        <end position="301"/>
    </location>
</feature>
<comment type="subcellular location">
    <subcellularLocation>
        <location evidence="1">Membrane</location>
        <topology evidence="1">Multi-pass membrane protein</topology>
    </subcellularLocation>
</comment>
<comment type="caution">
    <text evidence="9">The sequence shown here is derived from an EMBL/GenBank/DDBJ whole genome shotgun (WGS) entry which is preliminary data.</text>
</comment>
<protein>
    <submittedName>
        <fullName evidence="9">Sugar transferase</fullName>
    </submittedName>
</protein>
<dbReference type="InterPro" id="IPR017464">
    <property type="entry name" value="Sugar_tfrase_EpsB_2"/>
</dbReference>
<dbReference type="GO" id="GO:0009242">
    <property type="term" value="P:colanic acid biosynthetic process"/>
    <property type="evidence" value="ECO:0007669"/>
    <property type="project" value="TreeGrafter"/>
</dbReference>
<evidence type="ECO:0000256" key="1">
    <source>
        <dbReference type="ARBA" id="ARBA00004141"/>
    </source>
</evidence>
<evidence type="ECO:0000313" key="10">
    <source>
        <dbReference type="Proteomes" id="UP000076131"/>
    </source>
</evidence>
<keyword evidence="3 9" id="KW-0808">Transferase</keyword>
<keyword evidence="10" id="KW-1185">Reference proteome</keyword>
<dbReference type="NCBIfam" id="TIGR03025">
    <property type="entry name" value="EPS_sugtrans"/>
    <property type="match status" value="1"/>
</dbReference>
<feature type="transmembrane region" description="Helical" evidence="7">
    <location>
        <begin position="116"/>
        <end position="136"/>
    </location>
</feature>